<dbReference type="Proteomes" id="UP001387100">
    <property type="component" value="Unassembled WGS sequence"/>
</dbReference>
<evidence type="ECO:0000313" key="2">
    <source>
        <dbReference type="Proteomes" id="UP001387100"/>
    </source>
</evidence>
<gene>
    <name evidence="1" type="ORF">WDZ17_09970</name>
</gene>
<dbReference type="RefSeq" id="WP_339575001.1">
    <property type="nucleotide sequence ID" value="NZ_JBBIAA010000009.1"/>
</dbReference>
<dbReference type="InterPro" id="IPR018988">
    <property type="entry name" value="DUF2000"/>
</dbReference>
<proteinExistence type="predicted"/>
<name>A0ABU8RKJ8_9ACTN</name>
<dbReference type="EMBL" id="JBBIAA010000009">
    <property type="protein sequence ID" value="MEJ5945617.1"/>
    <property type="molecule type" value="Genomic_DNA"/>
</dbReference>
<comment type="caution">
    <text evidence="1">The sequence shown here is derived from an EMBL/GenBank/DDBJ whole genome shotgun (WGS) entry which is preliminary data.</text>
</comment>
<dbReference type="InterPro" id="IPR017021">
    <property type="entry name" value="UCP033763"/>
</dbReference>
<reference evidence="1 2" key="1">
    <citation type="journal article" date="2017" name="Int. J. Syst. Evol. Microbiol.">
        <title>Pseudokineococcus basanitobsidens sp. nov., isolated from volcanic rock.</title>
        <authorList>
            <person name="Lee D.W."/>
            <person name="Park M.Y."/>
            <person name="Kim J.J."/>
            <person name="Kim B.S."/>
        </authorList>
    </citation>
    <scope>NUCLEOTIDE SEQUENCE [LARGE SCALE GENOMIC DNA]</scope>
    <source>
        <strain evidence="1 2">DSM 103726</strain>
    </source>
</reference>
<protein>
    <submittedName>
        <fullName evidence="1">DUF2000 domain-containing protein</fullName>
    </submittedName>
</protein>
<accession>A0ABU8RKJ8</accession>
<evidence type="ECO:0000313" key="1">
    <source>
        <dbReference type="EMBL" id="MEJ5945617.1"/>
    </source>
</evidence>
<organism evidence="1 2">
    <name type="scientific">Pseudokineococcus basanitobsidens</name>
    <dbReference type="NCBI Taxonomy" id="1926649"/>
    <lineage>
        <taxon>Bacteria</taxon>
        <taxon>Bacillati</taxon>
        <taxon>Actinomycetota</taxon>
        <taxon>Actinomycetes</taxon>
        <taxon>Kineosporiales</taxon>
        <taxon>Kineosporiaceae</taxon>
        <taxon>Pseudokineococcus</taxon>
    </lineage>
</organism>
<sequence>MTETPAETTPAGTSGPERCVVVVDRDLPPGLATNAAAVLALSVGARYPDLPGDDLVDADAGVHPGLIPMGLPVLAAPAATLAGLRAAALARDLFVVSFPTAGQQTTDYADFTQTVAATHPDDLTYLGLALCGAAKPVRRLTGGLPLLR</sequence>
<dbReference type="SUPFAM" id="SSF102462">
    <property type="entry name" value="Peptidyl-tRNA hydrolase II"/>
    <property type="match status" value="1"/>
</dbReference>
<dbReference type="Pfam" id="PF09391">
    <property type="entry name" value="DUF2000"/>
    <property type="match status" value="1"/>
</dbReference>
<dbReference type="PIRSF" id="PIRSF033736">
    <property type="entry name" value="UCP033763"/>
    <property type="match status" value="1"/>
</dbReference>
<keyword evidence="2" id="KW-1185">Reference proteome</keyword>
<dbReference type="InterPro" id="IPR023476">
    <property type="entry name" value="Pep_tRNA_hydro_II_dom_sf"/>
</dbReference>
<dbReference type="Gene3D" id="3.40.1490.10">
    <property type="entry name" value="Bit1"/>
    <property type="match status" value="1"/>
</dbReference>